<reference evidence="2" key="1">
    <citation type="submission" date="2020-05" db="EMBL/GenBank/DDBJ databases">
        <authorList>
            <person name="Chiriac C."/>
            <person name="Salcher M."/>
            <person name="Ghai R."/>
            <person name="Kavagutti S V."/>
        </authorList>
    </citation>
    <scope>NUCLEOTIDE SEQUENCE</scope>
</reference>
<gene>
    <name evidence="2" type="ORF">UFOVP1355_17</name>
</gene>
<evidence type="ECO:0000313" key="2">
    <source>
        <dbReference type="EMBL" id="CAB4199869.1"/>
    </source>
</evidence>
<evidence type="ECO:0000259" key="1">
    <source>
        <dbReference type="Pfam" id="PF19905"/>
    </source>
</evidence>
<protein>
    <recommendedName>
        <fullName evidence="1">DUF6378 domain-containing protein</fullName>
    </recommendedName>
</protein>
<sequence>MNIDETLSERGMRYGEFAGHAQVSQRLKQMARFELSYRDKRLSEDQLEALDMIFHKIARIINGDPDYADSWVDIAGYATLVANRLEAKK</sequence>
<dbReference type="Pfam" id="PF19905">
    <property type="entry name" value="DUF6378"/>
    <property type="match status" value="1"/>
</dbReference>
<feature type="domain" description="DUF6378" evidence="1">
    <location>
        <begin position="27"/>
        <end position="82"/>
    </location>
</feature>
<accession>A0A6J5RRV4</accession>
<name>A0A6J5RRV4_9CAUD</name>
<proteinExistence type="predicted"/>
<dbReference type="InterPro" id="IPR045958">
    <property type="entry name" value="DUF6378"/>
</dbReference>
<organism evidence="2">
    <name type="scientific">uncultured Caudovirales phage</name>
    <dbReference type="NCBI Taxonomy" id="2100421"/>
    <lineage>
        <taxon>Viruses</taxon>
        <taxon>Duplodnaviria</taxon>
        <taxon>Heunggongvirae</taxon>
        <taxon>Uroviricota</taxon>
        <taxon>Caudoviricetes</taxon>
        <taxon>Peduoviridae</taxon>
        <taxon>Maltschvirus</taxon>
        <taxon>Maltschvirus maltsch</taxon>
    </lineage>
</organism>
<dbReference type="EMBL" id="LR797288">
    <property type="protein sequence ID" value="CAB4199869.1"/>
    <property type="molecule type" value="Genomic_DNA"/>
</dbReference>